<dbReference type="GO" id="GO:0005886">
    <property type="term" value="C:plasma membrane"/>
    <property type="evidence" value="ECO:0007669"/>
    <property type="project" value="UniProtKB-SubCell"/>
</dbReference>
<reference evidence="8" key="1">
    <citation type="submission" date="2020-10" db="EMBL/GenBank/DDBJ databases">
        <authorList>
            <person name="Gilroy R."/>
        </authorList>
    </citation>
    <scope>NUCLEOTIDE SEQUENCE</scope>
    <source>
        <strain evidence="8">ChiSjej3B21-11622</strain>
    </source>
</reference>
<feature type="signal peptide" evidence="7">
    <location>
        <begin position="1"/>
        <end position="28"/>
    </location>
</feature>
<dbReference type="Pfam" id="PF04277">
    <property type="entry name" value="OAD_gamma"/>
    <property type="match status" value="1"/>
</dbReference>
<gene>
    <name evidence="8" type="ORF">IAB26_14030</name>
</gene>
<dbReference type="GO" id="GO:0036376">
    <property type="term" value="P:sodium ion export across plasma membrane"/>
    <property type="evidence" value="ECO:0007669"/>
    <property type="project" value="InterPro"/>
</dbReference>
<dbReference type="GO" id="GO:0015081">
    <property type="term" value="F:sodium ion transmembrane transporter activity"/>
    <property type="evidence" value="ECO:0007669"/>
    <property type="project" value="InterPro"/>
</dbReference>
<keyword evidence="4 6" id="KW-1133">Transmembrane helix</keyword>
<keyword evidence="7" id="KW-0732">Signal</keyword>
<accession>A0A9D0ZZS4</accession>
<sequence length="248" mass="27145">MIGKMRKSLVGMLLTLIMLLMLGTSCLAANDRVLTETQIDSFKSSAVQLIEQITAFTDEEIEQYLAQNDAFTNSALNSWTGARDELGAYQEVGDQEVEVDGNNVIITSDVTFEDKTASVELIADLSEGTLTSMAFNVNYTLGEKMAQAAMNTVLGLGVVFLILFFLCFIIGLFKYVKPLEERFSKKEEEPEDQAPVPAPVPIVEEEASDDEELVAVIAAAIAAYEGTSTDGFVVRSIRKSSGNKWKRS</sequence>
<name>A0A9D0ZZS4_9FIRM</name>
<evidence type="ECO:0000256" key="2">
    <source>
        <dbReference type="ARBA" id="ARBA00022475"/>
    </source>
</evidence>
<feature type="chain" id="PRO_5039616412" evidence="7">
    <location>
        <begin position="29"/>
        <end position="248"/>
    </location>
</feature>
<dbReference type="PROSITE" id="PS51257">
    <property type="entry name" value="PROKAR_LIPOPROTEIN"/>
    <property type="match status" value="1"/>
</dbReference>
<evidence type="ECO:0000256" key="3">
    <source>
        <dbReference type="ARBA" id="ARBA00022692"/>
    </source>
</evidence>
<comment type="subcellular location">
    <subcellularLocation>
        <location evidence="1">Cell membrane</location>
    </subcellularLocation>
</comment>
<evidence type="ECO:0000256" key="5">
    <source>
        <dbReference type="ARBA" id="ARBA00023136"/>
    </source>
</evidence>
<evidence type="ECO:0000313" key="8">
    <source>
        <dbReference type="EMBL" id="HIQ97663.1"/>
    </source>
</evidence>
<proteinExistence type="predicted"/>
<reference evidence="8" key="2">
    <citation type="journal article" date="2021" name="PeerJ">
        <title>Extensive microbial diversity within the chicken gut microbiome revealed by metagenomics and culture.</title>
        <authorList>
            <person name="Gilroy R."/>
            <person name="Ravi A."/>
            <person name="Getino M."/>
            <person name="Pursley I."/>
            <person name="Horton D.L."/>
            <person name="Alikhan N.F."/>
            <person name="Baker D."/>
            <person name="Gharbi K."/>
            <person name="Hall N."/>
            <person name="Watson M."/>
            <person name="Adriaenssens E.M."/>
            <person name="Foster-Nyarko E."/>
            <person name="Jarju S."/>
            <person name="Secka A."/>
            <person name="Antonio M."/>
            <person name="Oren A."/>
            <person name="Chaudhuri R.R."/>
            <person name="La Ragione R."/>
            <person name="Hildebrand F."/>
            <person name="Pallen M.J."/>
        </authorList>
    </citation>
    <scope>NUCLEOTIDE SEQUENCE</scope>
    <source>
        <strain evidence="8">ChiSjej3B21-11622</strain>
    </source>
</reference>
<dbReference type="Proteomes" id="UP000886886">
    <property type="component" value="Unassembled WGS sequence"/>
</dbReference>
<dbReference type="EMBL" id="DVFT01000206">
    <property type="protein sequence ID" value="HIQ97663.1"/>
    <property type="molecule type" value="Genomic_DNA"/>
</dbReference>
<evidence type="ECO:0000256" key="4">
    <source>
        <dbReference type="ARBA" id="ARBA00022989"/>
    </source>
</evidence>
<evidence type="ECO:0000313" key="9">
    <source>
        <dbReference type="Proteomes" id="UP000886886"/>
    </source>
</evidence>
<protein>
    <submittedName>
        <fullName evidence="8">OadG family protein</fullName>
    </submittedName>
</protein>
<organism evidence="8 9">
    <name type="scientific">Candidatus Limivivens merdigallinarum</name>
    <dbReference type="NCBI Taxonomy" id="2840859"/>
    <lineage>
        <taxon>Bacteria</taxon>
        <taxon>Bacillati</taxon>
        <taxon>Bacillota</taxon>
        <taxon>Clostridia</taxon>
        <taxon>Lachnospirales</taxon>
        <taxon>Lachnospiraceae</taxon>
        <taxon>Lachnospiraceae incertae sedis</taxon>
        <taxon>Candidatus Limivivens</taxon>
    </lineage>
</organism>
<evidence type="ECO:0000256" key="6">
    <source>
        <dbReference type="SAM" id="Phobius"/>
    </source>
</evidence>
<keyword evidence="2" id="KW-1003">Cell membrane</keyword>
<evidence type="ECO:0000256" key="7">
    <source>
        <dbReference type="SAM" id="SignalP"/>
    </source>
</evidence>
<dbReference type="InterPro" id="IPR005899">
    <property type="entry name" value="Na_pump_deCOase"/>
</dbReference>
<feature type="transmembrane region" description="Helical" evidence="6">
    <location>
        <begin position="153"/>
        <end position="176"/>
    </location>
</feature>
<dbReference type="NCBIfam" id="TIGR01195">
    <property type="entry name" value="oadG_fam"/>
    <property type="match status" value="1"/>
</dbReference>
<evidence type="ECO:0000256" key="1">
    <source>
        <dbReference type="ARBA" id="ARBA00004236"/>
    </source>
</evidence>
<comment type="caution">
    <text evidence="8">The sequence shown here is derived from an EMBL/GenBank/DDBJ whole genome shotgun (WGS) entry which is preliminary data.</text>
</comment>
<dbReference type="AlphaFoldDB" id="A0A9D0ZZS4"/>
<keyword evidence="3 6" id="KW-0812">Transmembrane</keyword>
<keyword evidence="5 6" id="KW-0472">Membrane</keyword>